<proteinExistence type="predicted"/>
<evidence type="ECO:0000313" key="3">
    <source>
        <dbReference type="WBParaSite" id="TREG1_17020.1"/>
    </source>
</evidence>
<keyword evidence="1" id="KW-0812">Transmembrane</keyword>
<keyword evidence="1" id="KW-0472">Membrane</keyword>
<keyword evidence="1" id="KW-1133">Transmembrane helix</keyword>
<evidence type="ECO:0000256" key="1">
    <source>
        <dbReference type="SAM" id="Phobius"/>
    </source>
</evidence>
<evidence type="ECO:0000313" key="2">
    <source>
        <dbReference type="Proteomes" id="UP000050795"/>
    </source>
</evidence>
<accession>A0AA85JCL1</accession>
<sequence>MNQLQCQSTSYDLELARRKRELIRRLPFLPCMSQHSANQFLQLTQRVSRADLPLENRLSTVSHLSVCFLFCLPAILTVIFPVRLHRLALSLNHICVFLRRACVNLIAR</sequence>
<dbReference type="AlphaFoldDB" id="A0AA85JCL1"/>
<protein>
    <submittedName>
        <fullName evidence="3">Uncharacterized protein</fullName>
    </submittedName>
</protein>
<reference evidence="3" key="2">
    <citation type="submission" date="2023-11" db="UniProtKB">
        <authorList>
            <consortium name="WormBaseParasite"/>
        </authorList>
    </citation>
    <scope>IDENTIFICATION</scope>
</reference>
<feature type="transmembrane region" description="Helical" evidence="1">
    <location>
        <begin position="61"/>
        <end position="82"/>
    </location>
</feature>
<dbReference type="Proteomes" id="UP000050795">
    <property type="component" value="Unassembled WGS sequence"/>
</dbReference>
<dbReference type="WBParaSite" id="TREG1_17020.1">
    <property type="protein sequence ID" value="TREG1_17020.1"/>
    <property type="gene ID" value="TREG1_17020"/>
</dbReference>
<keyword evidence="2" id="KW-1185">Reference proteome</keyword>
<reference evidence="2" key="1">
    <citation type="submission" date="2022-06" db="EMBL/GenBank/DDBJ databases">
        <authorList>
            <person name="Berger JAMES D."/>
            <person name="Berger JAMES D."/>
        </authorList>
    </citation>
    <scope>NUCLEOTIDE SEQUENCE [LARGE SCALE GENOMIC DNA]</scope>
</reference>
<name>A0AA85JCL1_TRIRE</name>
<organism evidence="2 3">
    <name type="scientific">Trichobilharzia regenti</name>
    <name type="common">Nasal bird schistosome</name>
    <dbReference type="NCBI Taxonomy" id="157069"/>
    <lineage>
        <taxon>Eukaryota</taxon>
        <taxon>Metazoa</taxon>
        <taxon>Spiralia</taxon>
        <taxon>Lophotrochozoa</taxon>
        <taxon>Platyhelminthes</taxon>
        <taxon>Trematoda</taxon>
        <taxon>Digenea</taxon>
        <taxon>Strigeidida</taxon>
        <taxon>Schistosomatoidea</taxon>
        <taxon>Schistosomatidae</taxon>
        <taxon>Trichobilharzia</taxon>
    </lineage>
</organism>